<dbReference type="InterPro" id="IPR013762">
    <property type="entry name" value="Integrase-like_cat_sf"/>
</dbReference>
<dbReference type="RefSeq" id="WP_161352684.1">
    <property type="nucleotide sequence ID" value="NZ_WTUX01000019.1"/>
</dbReference>
<organism evidence="3 4">
    <name type="scientific">Maritimibacter harenae</name>
    <dbReference type="NCBI Taxonomy" id="2606218"/>
    <lineage>
        <taxon>Bacteria</taxon>
        <taxon>Pseudomonadati</taxon>
        <taxon>Pseudomonadota</taxon>
        <taxon>Alphaproteobacteria</taxon>
        <taxon>Rhodobacterales</taxon>
        <taxon>Roseobacteraceae</taxon>
        <taxon>Maritimibacter</taxon>
    </lineage>
</organism>
<evidence type="ECO:0000256" key="1">
    <source>
        <dbReference type="ARBA" id="ARBA00023172"/>
    </source>
</evidence>
<sequence>MPNISTLSDLIEAGKQAPCKTQRQYAKHLGHCIGLFANNPPAILGHAVDLDVYLAVAPKFSKKNVKLTRKLSSIGMSPKTYKQYQSDGRRLIERHTGALEARRQLRERDDRFAELRGRLEDLVDAGLIDKDIRDLGKITALTRRRGCDIHQIDRDFIAGLRDECATSDEFSKVKRGAKLLDAFRKFPTLLDVLPEEPIGDLSTLHRTRHSIPEALELDLEKWVTAATTQVPDFETEAARKMATETYADGTIGIYRAAFRKFVSAASQSVDVTKVNGLCALFGQETLETTVISLIRECDRSDGISARTLYNYFDKIRLTLRAVGHDEEAAAVKKLIDKTPKLIEGRLAGEFMAPGVQEWCEALLADPRKRQVFEFQHEMYCTRARDALDTAAALGIDLYTYAATGEIDDQYRSIATKLLRRARMFGVSAAFAALELEGLPLRKMNVLSLDMSGSLPTFFDHRDGDTSYFRVRIPNELLKNGVAMTKRGRRLPPADYHKGMDGCWAFDILEFYLDEIRPLFGGASESQLLFPAIENVGTHLTTQTFDAWFAECSNEIGLPMTPHNFRHGYCSIEINEDLGVLPYLEVVTGDLASTLTRFYAFIQTTERLRDQQAHRAKRRRKVRNDYEAAVGENA</sequence>
<dbReference type="InterPro" id="IPR011010">
    <property type="entry name" value="DNA_brk_join_enz"/>
</dbReference>
<name>A0A845M9S2_9RHOB</name>
<comment type="caution">
    <text evidence="3">The sequence shown here is derived from an EMBL/GenBank/DDBJ whole genome shotgun (WGS) entry which is preliminary data.</text>
</comment>
<evidence type="ECO:0000256" key="2">
    <source>
        <dbReference type="SAM" id="MobiDB-lite"/>
    </source>
</evidence>
<gene>
    <name evidence="3" type="ORF">GQE99_16255</name>
</gene>
<evidence type="ECO:0000313" key="3">
    <source>
        <dbReference type="EMBL" id="MZR14573.1"/>
    </source>
</evidence>
<keyword evidence="1" id="KW-0233">DNA recombination</keyword>
<feature type="region of interest" description="Disordered" evidence="2">
    <location>
        <begin position="611"/>
        <end position="633"/>
    </location>
</feature>
<dbReference type="EMBL" id="WTUX01000019">
    <property type="protein sequence ID" value="MZR14573.1"/>
    <property type="molecule type" value="Genomic_DNA"/>
</dbReference>
<dbReference type="Gene3D" id="1.10.443.10">
    <property type="entry name" value="Intergrase catalytic core"/>
    <property type="match status" value="1"/>
</dbReference>
<keyword evidence="4" id="KW-1185">Reference proteome</keyword>
<protein>
    <submittedName>
        <fullName evidence="3">Uncharacterized protein</fullName>
    </submittedName>
</protein>
<accession>A0A845M9S2</accession>
<dbReference type="SUPFAM" id="SSF56349">
    <property type="entry name" value="DNA breaking-rejoining enzymes"/>
    <property type="match status" value="1"/>
</dbReference>
<dbReference type="GO" id="GO:0003677">
    <property type="term" value="F:DNA binding"/>
    <property type="evidence" value="ECO:0007669"/>
    <property type="project" value="InterPro"/>
</dbReference>
<dbReference type="GO" id="GO:0015074">
    <property type="term" value="P:DNA integration"/>
    <property type="evidence" value="ECO:0007669"/>
    <property type="project" value="InterPro"/>
</dbReference>
<dbReference type="GO" id="GO:0006310">
    <property type="term" value="P:DNA recombination"/>
    <property type="evidence" value="ECO:0007669"/>
    <property type="project" value="UniProtKB-KW"/>
</dbReference>
<proteinExistence type="predicted"/>
<reference evidence="3 4" key="1">
    <citation type="submission" date="2019-12" db="EMBL/GenBank/DDBJ databases">
        <title>Maritimibacter sp. nov. sp. isolated from sea sand.</title>
        <authorList>
            <person name="Kim J."/>
            <person name="Jeong S.E."/>
            <person name="Jung H.S."/>
            <person name="Jeon C.O."/>
        </authorList>
    </citation>
    <scope>NUCLEOTIDE SEQUENCE [LARGE SCALE GENOMIC DNA]</scope>
    <source>
        <strain evidence="3 4">DP07</strain>
    </source>
</reference>
<dbReference type="AlphaFoldDB" id="A0A845M9S2"/>
<evidence type="ECO:0000313" key="4">
    <source>
        <dbReference type="Proteomes" id="UP000467322"/>
    </source>
</evidence>
<dbReference type="Proteomes" id="UP000467322">
    <property type="component" value="Unassembled WGS sequence"/>
</dbReference>